<gene>
    <name evidence="5" type="ORF">GRG538_LOCUS19091</name>
    <name evidence="6" type="ORF">HFQ381_LOCUS13578</name>
    <name evidence="3" type="ORF">LUA448_LOCUS3995</name>
    <name evidence="7" type="ORF">QYT958_LOCUS16182</name>
    <name evidence="4" type="ORF">TIS948_LOCUS32927</name>
</gene>
<dbReference type="EMBL" id="CAJNYT010003116">
    <property type="protein sequence ID" value="CAF3527705.1"/>
    <property type="molecule type" value="Genomic_DNA"/>
</dbReference>
<dbReference type="Proteomes" id="UP000663833">
    <property type="component" value="Unassembled WGS sequence"/>
</dbReference>
<evidence type="ECO:0000313" key="4">
    <source>
        <dbReference type="EMBL" id="CAF3465122.1"/>
    </source>
</evidence>
<proteinExistence type="predicted"/>
<organism evidence="7 8">
    <name type="scientific">Rotaria socialis</name>
    <dbReference type="NCBI Taxonomy" id="392032"/>
    <lineage>
        <taxon>Eukaryota</taxon>
        <taxon>Metazoa</taxon>
        <taxon>Spiralia</taxon>
        <taxon>Gnathifera</taxon>
        <taxon>Rotifera</taxon>
        <taxon>Eurotatoria</taxon>
        <taxon>Bdelloidea</taxon>
        <taxon>Philodinida</taxon>
        <taxon>Philodinidae</taxon>
        <taxon>Rotaria</taxon>
    </lineage>
</organism>
<dbReference type="EMBL" id="CAJOBO010000860">
    <property type="protein sequence ID" value="CAF4301544.1"/>
    <property type="molecule type" value="Genomic_DNA"/>
</dbReference>
<dbReference type="EMBL" id="CAJNYD010000236">
    <property type="protein sequence ID" value="CAF3235864.1"/>
    <property type="molecule type" value="Genomic_DNA"/>
</dbReference>
<evidence type="ECO:0000256" key="2">
    <source>
        <dbReference type="SAM" id="SignalP"/>
    </source>
</evidence>
<dbReference type="Proteomes" id="UP000663848">
    <property type="component" value="Unassembled WGS sequence"/>
</dbReference>
<keyword evidence="1" id="KW-1133">Transmembrane helix</keyword>
<dbReference type="Proteomes" id="UP000663872">
    <property type="component" value="Unassembled WGS sequence"/>
</dbReference>
<evidence type="ECO:0000256" key="1">
    <source>
        <dbReference type="SAM" id="Phobius"/>
    </source>
</evidence>
<evidence type="ECO:0000313" key="3">
    <source>
        <dbReference type="EMBL" id="CAF3235864.1"/>
    </source>
</evidence>
<name>A0A821GUZ7_9BILA</name>
<evidence type="ECO:0000313" key="8">
    <source>
        <dbReference type="Proteomes" id="UP000663848"/>
    </source>
</evidence>
<comment type="caution">
    <text evidence="7">The sequence shown here is derived from an EMBL/GenBank/DDBJ whole genome shotgun (WGS) entry which is preliminary data.</text>
</comment>
<evidence type="ECO:0000313" key="7">
    <source>
        <dbReference type="EMBL" id="CAF4673221.1"/>
    </source>
</evidence>
<dbReference type="Proteomes" id="UP000663825">
    <property type="component" value="Unassembled WGS sequence"/>
</dbReference>
<keyword evidence="2" id="KW-0732">Signal</keyword>
<protein>
    <submittedName>
        <fullName evidence="7">Uncharacterized protein</fullName>
    </submittedName>
</protein>
<dbReference type="AlphaFoldDB" id="A0A821GUZ7"/>
<evidence type="ECO:0000313" key="5">
    <source>
        <dbReference type="EMBL" id="CAF3527705.1"/>
    </source>
</evidence>
<reference evidence="7" key="1">
    <citation type="submission" date="2021-02" db="EMBL/GenBank/DDBJ databases">
        <authorList>
            <person name="Nowell W R."/>
        </authorList>
    </citation>
    <scope>NUCLEOTIDE SEQUENCE</scope>
</reference>
<evidence type="ECO:0000313" key="6">
    <source>
        <dbReference type="EMBL" id="CAF4301544.1"/>
    </source>
</evidence>
<dbReference type="OrthoDB" id="10023893at2759"/>
<keyword evidence="1" id="KW-0812">Transmembrane</keyword>
<dbReference type="EMBL" id="CAJOBR010002317">
    <property type="protein sequence ID" value="CAF4673221.1"/>
    <property type="molecule type" value="Genomic_DNA"/>
</dbReference>
<accession>A0A821GUZ7</accession>
<feature type="signal peptide" evidence="2">
    <location>
        <begin position="1"/>
        <end position="19"/>
    </location>
</feature>
<feature type="transmembrane region" description="Helical" evidence="1">
    <location>
        <begin position="118"/>
        <end position="140"/>
    </location>
</feature>
<feature type="chain" id="PRO_5044132784" evidence="2">
    <location>
        <begin position="20"/>
        <end position="154"/>
    </location>
</feature>
<keyword evidence="1" id="KW-0472">Membrane</keyword>
<dbReference type="EMBL" id="CAJNXB010006077">
    <property type="protein sequence ID" value="CAF3465122.1"/>
    <property type="molecule type" value="Genomic_DNA"/>
</dbReference>
<sequence length="154" mass="17448">MAMIKVLLLFACCIVYSQCDNCRVCIIGSTCTDDYIHFNISISNECQSPLATYFSYNTDVESEKHYLNETINCQNCDVDLSIETINDAWDYMLTLESPQSTKSCSIRKARCGGYTSRYIWIGTVSLSGLFVVLGTVLCIVRYCRTRKPTNHTIQ</sequence>
<dbReference type="Proteomes" id="UP000663851">
    <property type="component" value="Unassembled WGS sequence"/>
</dbReference>